<keyword evidence="7" id="KW-0547">Nucleotide-binding</keyword>
<evidence type="ECO:0000256" key="4">
    <source>
        <dbReference type="ARBA" id="ARBA00037742"/>
    </source>
</evidence>
<evidence type="ECO:0000256" key="1">
    <source>
        <dbReference type="ARBA" id="ARBA00004323"/>
    </source>
</evidence>
<dbReference type="InterPro" id="IPR000407">
    <property type="entry name" value="GDA1_CD39_NTPase"/>
</dbReference>
<proteinExistence type="inferred from homology"/>
<keyword evidence="11" id="KW-1185">Reference proteome</keyword>
<dbReference type="EMBL" id="WHUW01000008">
    <property type="protein sequence ID" value="KAF8443211.1"/>
    <property type="molecule type" value="Genomic_DNA"/>
</dbReference>
<dbReference type="GO" id="GO:0009134">
    <property type="term" value="P:nucleoside diphosphate catabolic process"/>
    <property type="evidence" value="ECO:0007669"/>
    <property type="project" value="TreeGrafter"/>
</dbReference>
<accession>A0AAD4BY79</accession>
<dbReference type="GO" id="GO:0004382">
    <property type="term" value="F:GDP phosphatase activity"/>
    <property type="evidence" value="ECO:0007669"/>
    <property type="project" value="UniProtKB-EC"/>
</dbReference>
<protein>
    <recommendedName>
        <fullName evidence="5">guanosine-diphosphatase</fullName>
        <ecNumber evidence="5">3.6.1.42</ecNumber>
    </recommendedName>
</protein>
<feature type="region of interest" description="Disordered" evidence="9">
    <location>
        <begin position="1"/>
        <end position="23"/>
    </location>
</feature>
<evidence type="ECO:0000256" key="6">
    <source>
        <dbReference type="PIRSR" id="PIRSR600407-1"/>
    </source>
</evidence>
<evidence type="ECO:0000313" key="10">
    <source>
        <dbReference type="EMBL" id="KAF8443211.1"/>
    </source>
</evidence>
<dbReference type="GO" id="GO:0045134">
    <property type="term" value="F:UDP phosphatase activity"/>
    <property type="evidence" value="ECO:0007669"/>
    <property type="project" value="TreeGrafter"/>
</dbReference>
<evidence type="ECO:0000313" key="11">
    <source>
        <dbReference type="Proteomes" id="UP001194468"/>
    </source>
</evidence>
<comment type="function">
    <text evidence="4">After transfer of sugars to endogenous macromolecular acceptors, the enzyme converts nucleoside diphosphates to nucleoside monophosphates which in turn exit the Golgi lumen in a coupled antiporter reaction, allowing entry of additional nucleotide sugar from the cytosol.</text>
</comment>
<dbReference type="PANTHER" id="PTHR11782:SF83">
    <property type="entry name" value="GUANOSINE-DIPHOSPHATASE"/>
    <property type="match status" value="1"/>
</dbReference>
<dbReference type="CDD" id="cd24040">
    <property type="entry name" value="ASKHA_NBD_GDA1"/>
    <property type="match status" value="1"/>
</dbReference>
<dbReference type="Gene3D" id="3.30.420.150">
    <property type="entry name" value="Exopolyphosphatase. Domain 2"/>
    <property type="match status" value="1"/>
</dbReference>
<dbReference type="GO" id="GO:0006487">
    <property type="term" value="P:protein N-linked glycosylation"/>
    <property type="evidence" value="ECO:0007669"/>
    <property type="project" value="TreeGrafter"/>
</dbReference>
<feature type="region of interest" description="Disordered" evidence="9">
    <location>
        <begin position="63"/>
        <end position="104"/>
    </location>
</feature>
<dbReference type="Pfam" id="PF01150">
    <property type="entry name" value="GDA1_CD39"/>
    <property type="match status" value="1"/>
</dbReference>
<reference evidence="10" key="2">
    <citation type="journal article" date="2020" name="Nat. Commun.">
        <title>Large-scale genome sequencing of mycorrhizal fungi provides insights into the early evolution of symbiotic traits.</title>
        <authorList>
            <person name="Miyauchi S."/>
            <person name="Kiss E."/>
            <person name="Kuo A."/>
            <person name="Drula E."/>
            <person name="Kohler A."/>
            <person name="Sanchez-Garcia M."/>
            <person name="Morin E."/>
            <person name="Andreopoulos B."/>
            <person name="Barry K.W."/>
            <person name="Bonito G."/>
            <person name="Buee M."/>
            <person name="Carver A."/>
            <person name="Chen C."/>
            <person name="Cichocki N."/>
            <person name="Clum A."/>
            <person name="Culley D."/>
            <person name="Crous P.W."/>
            <person name="Fauchery L."/>
            <person name="Girlanda M."/>
            <person name="Hayes R.D."/>
            <person name="Keri Z."/>
            <person name="LaButti K."/>
            <person name="Lipzen A."/>
            <person name="Lombard V."/>
            <person name="Magnuson J."/>
            <person name="Maillard F."/>
            <person name="Murat C."/>
            <person name="Nolan M."/>
            <person name="Ohm R.A."/>
            <person name="Pangilinan J."/>
            <person name="Pereira M.F."/>
            <person name="Perotto S."/>
            <person name="Peter M."/>
            <person name="Pfister S."/>
            <person name="Riley R."/>
            <person name="Sitrit Y."/>
            <person name="Stielow J.B."/>
            <person name="Szollosi G."/>
            <person name="Zifcakova L."/>
            <person name="Stursova M."/>
            <person name="Spatafora J.W."/>
            <person name="Tedersoo L."/>
            <person name="Vaario L.M."/>
            <person name="Yamada A."/>
            <person name="Yan M."/>
            <person name="Wang P."/>
            <person name="Xu J."/>
            <person name="Bruns T."/>
            <person name="Baldrian P."/>
            <person name="Vilgalys R."/>
            <person name="Dunand C."/>
            <person name="Henrissat B."/>
            <person name="Grigoriev I.V."/>
            <person name="Hibbett D."/>
            <person name="Nagy L.G."/>
            <person name="Martin F.M."/>
        </authorList>
    </citation>
    <scope>NUCLEOTIDE SEQUENCE</scope>
    <source>
        <strain evidence="10">BED1</strain>
    </source>
</reference>
<sequence length="549" mass="59543">MFASSRNTTYERLEGGMGPSRASKKLPWKKIAIGCSVLMGLVWFFGPRGDALSAGLPTPGLEDIYPPQNIPTKTQPNTALDDERPPTSAPSVIPTSPETDLDPLKTVHCSVPHASHLPLVQYALMIDAGSTGSRIHIYKFNYCGPSPAYEYEVFKMTQPGLSDPTKTPEGAAESLDVLLDEAIRVVPASLHACTPLAVKATAGLRLLGAEKSQTILEAVEKRLRGRYPFKLPDTDGVVIMDGKDEGVYAWITANYLMDVIRAGSPKDAPTYAVLDLGGGSTQIVFEPEKGGVVDGVLQEGEHKYELVFGGEERVLYQHSYLGYGLKSARESVHRVVEFMDGLRAASMGESGLRRVANPCLAQKTEKEVDVPLADGSKVKVLMAGEDVGSFEACNRVLELVMAKDAMCNVKPCSFNGVYQPSMMDAFPTGKILLLSYFYDRIIPLITPSPNGDQPYITVSMITTLARQVCAGPSSWVDHWGGYPDVIDELQDRPEWCLDLTFMHALLGLGYEFGDGREVALGKRIEGTELGWCLGATIAMVGGGEVRCRA</sequence>
<dbReference type="PANTHER" id="PTHR11782">
    <property type="entry name" value="ADENOSINE/GUANOSINE DIPHOSPHATASE"/>
    <property type="match status" value="1"/>
</dbReference>
<feature type="binding site" evidence="7">
    <location>
        <begin position="278"/>
        <end position="282"/>
    </location>
    <ligand>
        <name>ATP</name>
        <dbReference type="ChEBI" id="CHEBI:30616"/>
    </ligand>
</feature>
<evidence type="ECO:0000256" key="7">
    <source>
        <dbReference type="PIRSR" id="PIRSR600407-2"/>
    </source>
</evidence>
<evidence type="ECO:0000256" key="5">
    <source>
        <dbReference type="ARBA" id="ARBA00038903"/>
    </source>
</evidence>
<dbReference type="EC" id="3.6.1.42" evidence="5"/>
<name>A0AAD4BY79_BOLED</name>
<dbReference type="GO" id="GO:0005524">
    <property type="term" value="F:ATP binding"/>
    <property type="evidence" value="ECO:0007669"/>
    <property type="project" value="UniProtKB-KW"/>
</dbReference>
<dbReference type="GO" id="GO:0000139">
    <property type="term" value="C:Golgi membrane"/>
    <property type="evidence" value="ECO:0007669"/>
    <property type="project" value="UniProtKB-SubCell"/>
</dbReference>
<keyword evidence="3 8" id="KW-0378">Hydrolase</keyword>
<dbReference type="AlphaFoldDB" id="A0AAD4BY79"/>
<comment type="similarity">
    <text evidence="2 8">Belongs to the GDA1/CD39 NTPase family.</text>
</comment>
<reference evidence="10" key="1">
    <citation type="submission" date="2019-10" db="EMBL/GenBank/DDBJ databases">
        <authorList>
            <consortium name="DOE Joint Genome Institute"/>
            <person name="Kuo A."/>
            <person name="Miyauchi S."/>
            <person name="Kiss E."/>
            <person name="Drula E."/>
            <person name="Kohler A."/>
            <person name="Sanchez-Garcia M."/>
            <person name="Andreopoulos B."/>
            <person name="Barry K.W."/>
            <person name="Bonito G."/>
            <person name="Buee M."/>
            <person name="Carver A."/>
            <person name="Chen C."/>
            <person name="Cichocki N."/>
            <person name="Clum A."/>
            <person name="Culley D."/>
            <person name="Crous P.W."/>
            <person name="Fauchery L."/>
            <person name="Girlanda M."/>
            <person name="Hayes R."/>
            <person name="Keri Z."/>
            <person name="LaButti K."/>
            <person name="Lipzen A."/>
            <person name="Lombard V."/>
            <person name="Magnuson J."/>
            <person name="Maillard F."/>
            <person name="Morin E."/>
            <person name="Murat C."/>
            <person name="Nolan M."/>
            <person name="Ohm R."/>
            <person name="Pangilinan J."/>
            <person name="Pereira M."/>
            <person name="Perotto S."/>
            <person name="Peter M."/>
            <person name="Riley R."/>
            <person name="Sitrit Y."/>
            <person name="Stielow B."/>
            <person name="Szollosi G."/>
            <person name="Zifcakova L."/>
            <person name="Stursova M."/>
            <person name="Spatafora J.W."/>
            <person name="Tedersoo L."/>
            <person name="Vaario L.-M."/>
            <person name="Yamada A."/>
            <person name="Yan M."/>
            <person name="Wang P."/>
            <person name="Xu J."/>
            <person name="Bruns T."/>
            <person name="Baldrian P."/>
            <person name="Vilgalys R."/>
            <person name="Henrissat B."/>
            <person name="Grigoriev I.V."/>
            <person name="Hibbett D."/>
            <person name="Nagy L.G."/>
            <person name="Martin F.M."/>
        </authorList>
    </citation>
    <scope>NUCLEOTIDE SEQUENCE</scope>
    <source>
        <strain evidence="10">BED1</strain>
    </source>
</reference>
<comment type="caution">
    <text evidence="10">The sequence shown here is derived from an EMBL/GenBank/DDBJ whole genome shotgun (WGS) entry which is preliminary data.</text>
</comment>
<comment type="subcellular location">
    <subcellularLocation>
        <location evidence="1">Golgi apparatus membrane</location>
        <topology evidence="1">Single-pass type II membrane protein</topology>
    </subcellularLocation>
</comment>
<evidence type="ECO:0000256" key="9">
    <source>
        <dbReference type="SAM" id="MobiDB-lite"/>
    </source>
</evidence>
<dbReference type="GO" id="GO:0017111">
    <property type="term" value="F:ribonucleoside triphosphate phosphatase activity"/>
    <property type="evidence" value="ECO:0007669"/>
    <property type="project" value="TreeGrafter"/>
</dbReference>
<keyword evidence="7" id="KW-0067">ATP-binding</keyword>
<evidence type="ECO:0000256" key="2">
    <source>
        <dbReference type="ARBA" id="ARBA00009283"/>
    </source>
</evidence>
<evidence type="ECO:0000256" key="3">
    <source>
        <dbReference type="ARBA" id="ARBA00022801"/>
    </source>
</evidence>
<evidence type="ECO:0000256" key="8">
    <source>
        <dbReference type="RuleBase" id="RU003833"/>
    </source>
</evidence>
<dbReference type="Gene3D" id="3.30.420.40">
    <property type="match status" value="1"/>
</dbReference>
<organism evidence="10 11">
    <name type="scientific">Boletus edulis BED1</name>
    <dbReference type="NCBI Taxonomy" id="1328754"/>
    <lineage>
        <taxon>Eukaryota</taxon>
        <taxon>Fungi</taxon>
        <taxon>Dikarya</taxon>
        <taxon>Basidiomycota</taxon>
        <taxon>Agaricomycotina</taxon>
        <taxon>Agaricomycetes</taxon>
        <taxon>Agaricomycetidae</taxon>
        <taxon>Boletales</taxon>
        <taxon>Boletineae</taxon>
        <taxon>Boletaceae</taxon>
        <taxon>Boletoideae</taxon>
        <taxon>Boletus</taxon>
    </lineage>
</organism>
<gene>
    <name evidence="10" type="ORF">L210DRAFT_852883</name>
</gene>
<dbReference type="Proteomes" id="UP001194468">
    <property type="component" value="Unassembled WGS sequence"/>
</dbReference>
<dbReference type="PROSITE" id="PS01238">
    <property type="entry name" value="GDA1_CD39_NTPASE"/>
    <property type="match status" value="1"/>
</dbReference>
<feature type="compositionally biased region" description="Polar residues" evidence="9">
    <location>
        <begin position="89"/>
        <end position="98"/>
    </location>
</feature>
<feature type="active site" description="Proton acceptor" evidence="6">
    <location>
        <position position="245"/>
    </location>
</feature>